<dbReference type="CDD" id="cd00082">
    <property type="entry name" value="HisKA"/>
    <property type="match status" value="1"/>
</dbReference>
<gene>
    <name evidence="16" type="ORF">QJS35_07005</name>
</gene>
<organism evidence="16 17">
    <name type="scientific">Cohnella silvisoli</name>
    <dbReference type="NCBI Taxonomy" id="2873699"/>
    <lineage>
        <taxon>Bacteria</taxon>
        <taxon>Bacillati</taxon>
        <taxon>Bacillota</taxon>
        <taxon>Bacilli</taxon>
        <taxon>Bacillales</taxon>
        <taxon>Paenibacillaceae</taxon>
        <taxon>Cohnella</taxon>
    </lineage>
</organism>
<evidence type="ECO:0000256" key="10">
    <source>
        <dbReference type="ARBA" id="ARBA00022840"/>
    </source>
</evidence>
<dbReference type="InterPro" id="IPR003661">
    <property type="entry name" value="HisK_dim/P_dom"/>
</dbReference>
<dbReference type="PROSITE" id="PS50885">
    <property type="entry name" value="HAMP"/>
    <property type="match status" value="1"/>
</dbReference>
<evidence type="ECO:0000313" key="16">
    <source>
        <dbReference type="EMBL" id="MEQ4482142.1"/>
    </source>
</evidence>
<keyword evidence="12" id="KW-0902">Two-component regulatory system</keyword>
<dbReference type="Proteomes" id="UP001493487">
    <property type="component" value="Unassembled WGS sequence"/>
</dbReference>
<keyword evidence="7 14" id="KW-0812">Transmembrane</keyword>
<comment type="catalytic activity">
    <reaction evidence="1">
        <text>ATP + protein L-histidine = ADP + protein N-phospho-L-histidine.</text>
        <dbReference type="EC" id="2.7.13.3"/>
    </reaction>
</comment>
<evidence type="ECO:0000256" key="3">
    <source>
        <dbReference type="ARBA" id="ARBA00012438"/>
    </source>
</evidence>
<dbReference type="RefSeq" id="WP_232185192.1">
    <property type="nucleotide sequence ID" value="NZ_JAIOAP010000004.1"/>
</dbReference>
<evidence type="ECO:0000256" key="4">
    <source>
        <dbReference type="ARBA" id="ARBA00022475"/>
    </source>
</evidence>
<keyword evidence="5" id="KW-0597">Phosphoprotein</keyword>
<dbReference type="SUPFAM" id="SSF47384">
    <property type="entry name" value="Homodimeric domain of signal transducing histidine kinase"/>
    <property type="match status" value="1"/>
</dbReference>
<protein>
    <recommendedName>
        <fullName evidence="3">histidine kinase</fullName>
        <ecNumber evidence="3">2.7.13.3</ecNumber>
    </recommendedName>
</protein>
<comment type="subcellular location">
    <subcellularLocation>
        <location evidence="2">Cell membrane</location>
        <topology evidence="2">Multi-pass membrane protein</topology>
    </subcellularLocation>
</comment>
<evidence type="ECO:0000256" key="5">
    <source>
        <dbReference type="ARBA" id="ARBA00022553"/>
    </source>
</evidence>
<sequence length="357" mass="39815">MSIRRKLLLSYAAMIIIPLILFGVSIFLASSLFIKDFTGGKASNTLPAKEHAPFAAFGQWFGGRNEMISGIKYIAKYDPRLLSDPEFIKEADAQLAKFSATIVVTIGERVEYASSSLDPGEIPQAQKHGYSAEEIPFQLENGQNGKLIVATDMQPIYNFVRKFIPTVLLALLCALILTNGVLTYVVSRSIIKPLYALKNAAEQIREGNLEHGVNLGGRGRHDEIGQLGAVFEEMRVRLKQSIGVQLQLEENRKELLANISHDLKTPITAIQGCVECLQDGVADSDEKRAKYAGMIAKKASDMDRLIDELFLYSTLDMKKQPFHYEVIELEDYLGQTIEELRIDPRLSGVEIDYGERD</sequence>
<dbReference type="SMART" id="SM00388">
    <property type="entry name" value="HisKA"/>
    <property type="match status" value="1"/>
</dbReference>
<dbReference type="Pfam" id="PF00672">
    <property type="entry name" value="HAMP"/>
    <property type="match status" value="1"/>
</dbReference>
<keyword evidence="4" id="KW-1003">Cell membrane</keyword>
<dbReference type="InterPro" id="IPR003660">
    <property type="entry name" value="HAMP_dom"/>
</dbReference>
<dbReference type="PANTHER" id="PTHR45528">
    <property type="entry name" value="SENSOR HISTIDINE KINASE CPXA"/>
    <property type="match status" value="1"/>
</dbReference>
<feature type="domain" description="HAMP" evidence="15">
    <location>
        <begin position="188"/>
        <end position="243"/>
    </location>
</feature>
<evidence type="ECO:0000313" key="17">
    <source>
        <dbReference type="Proteomes" id="UP001493487"/>
    </source>
</evidence>
<dbReference type="GO" id="GO:0016301">
    <property type="term" value="F:kinase activity"/>
    <property type="evidence" value="ECO:0007669"/>
    <property type="project" value="UniProtKB-KW"/>
</dbReference>
<evidence type="ECO:0000256" key="13">
    <source>
        <dbReference type="ARBA" id="ARBA00023136"/>
    </source>
</evidence>
<dbReference type="CDD" id="cd06225">
    <property type="entry name" value="HAMP"/>
    <property type="match status" value="1"/>
</dbReference>
<dbReference type="Gene3D" id="6.10.340.10">
    <property type="match status" value="1"/>
</dbReference>
<dbReference type="EC" id="2.7.13.3" evidence="3"/>
<accession>A0ABV1KQ53</accession>
<feature type="transmembrane region" description="Helical" evidence="14">
    <location>
        <begin position="163"/>
        <end position="186"/>
    </location>
</feature>
<dbReference type="SUPFAM" id="SSF158472">
    <property type="entry name" value="HAMP domain-like"/>
    <property type="match status" value="1"/>
</dbReference>
<dbReference type="InterPro" id="IPR036097">
    <property type="entry name" value="HisK_dim/P_sf"/>
</dbReference>
<dbReference type="InterPro" id="IPR050398">
    <property type="entry name" value="HssS/ArlS-like"/>
</dbReference>
<evidence type="ECO:0000256" key="1">
    <source>
        <dbReference type="ARBA" id="ARBA00000085"/>
    </source>
</evidence>
<evidence type="ECO:0000256" key="6">
    <source>
        <dbReference type="ARBA" id="ARBA00022679"/>
    </source>
</evidence>
<dbReference type="Pfam" id="PF00512">
    <property type="entry name" value="HisKA"/>
    <property type="match status" value="1"/>
</dbReference>
<dbReference type="EMBL" id="JASKHM010000003">
    <property type="protein sequence ID" value="MEQ4482142.1"/>
    <property type="molecule type" value="Genomic_DNA"/>
</dbReference>
<evidence type="ECO:0000256" key="8">
    <source>
        <dbReference type="ARBA" id="ARBA00022741"/>
    </source>
</evidence>
<keyword evidence="11 14" id="KW-1133">Transmembrane helix</keyword>
<evidence type="ECO:0000259" key="15">
    <source>
        <dbReference type="PROSITE" id="PS50885"/>
    </source>
</evidence>
<evidence type="ECO:0000256" key="7">
    <source>
        <dbReference type="ARBA" id="ARBA00022692"/>
    </source>
</evidence>
<comment type="caution">
    <text evidence="16">The sequence shown here is derived from an EMBL/GenBank/DDBJ whole genome shotgun (WGS) entry which is preliminary data.</text>
</comment>
<evidence type="ECO:0000256" key="12">
    <source>
        <dbReference type="ARBA" id="ARBA00023012"/>
    </source>
</evidence>
<evidence type="ECO:0000256" key="2">
    <source>
        <dbReference type="ARBA" id="ARBA00004651"/>
    </source>
</evidence>
<evidence type="ECO:0000256" key="14">
    <source>
        <dbReference type="SAM" id="Phobius"/>
    </source>
</evidence>
<name>A0ABV1KQ53_9BACL</name>
<dbReference type="Gene3D" id="1.10.287.130">
    <property type="match status" value="1"/>
</dbReference>
<feature type="transmembrane region" description="Helical" evidence="14">
    <location>
        <begin position="7"/>
        <end position="34"/>
    </location>
</feature>
<evidence type="ECO:0000256" key="11">
    <source>
        <dbReference type="ARBA" id="ARBA00022989"/>
    </source>
</evidence>
<keyword evidence="8" id="KW-0547">Nucleotide-binding</keyword>
<dbReference type="PANTHER" id="PTHR45528:SF1">
    <property type="entry name" value="SENSOR HISTIDINE KINASE CPXA"/>
    <property type="match status" value="1"/>
</dbReference>
<keyword evidence="13 14" id="KW-0472">Membrane</keyword>
<keyword evidence="10" id="KW-0067">ATP-binding</keyword>
<keyword evidence="9 16" id="KW-0418">Kinase</keyword>
<evidence type="ECO:0000256" key="9">
    <source>
        <dbReference type="ARBA" id="ARBA00022777"/>
    </source>
</evidence>
<proteinExistence type="predicted"/>
<keyword evidence="17" id="KW-1185">Reference proteome</keyword>
<reference evidence="16 17" key="1">
    <citation type="journal article" date="2023" name="Genome Announc.">
        <title>Pan-Genome Analyses of the Genus Cohnella and Proposal of the Novel Species Cohnella silvisoli sp. nov., Isolated from Forest Soil.</title>
        <authorList>
            <person name="Wang C."/>
            <person name="Mao L."/>
            <person name="Bao G."/>
            <person name="Zhu H."/>
        </authorList>
    </citation>
    <scope>NUCLEOTIDE SEQUENCE [LARGE SCALE GENOMIC DNA]</scope>
    <source>
        <strain evidence="16 17">NL03-T5-1</strain>
    </source>
</reference>
<keyword evidence="6" id="KW-0808">Transferase</keyword>
<dbReference type="SMART" id="SM00304">
    <property type="entry name" value="HAMP"/>
    <property type="match status" value="1"/>
</dbReference>